<dbReference type="Pfam" id="PF01966">
    <property type="entry name" value="HD"/>
    <property type="match status" value="1"/>
</dbReference>
<protein>
    <submittedName>
        <fullName evidence="3">Hydrolase</fullName>
    </submittedName>
</protein>
<dbReference type="RefSeq" id="WP_025843534.1">
    <property type="nucleotide sequence ID" value="NZ_JQZW01000002.1"/>
</dbReference>
<evidence type="ECO:0000256" key="1">
    <source>
        <dbReference type="SAM" id="Phobius"/>
    </source>
</evidence>
<dbReference type="InterPro" id="IPR011624">
    <property type="entry name" value="Metal-dep_PHydrolase_7TM_extra"/>
</dbReference>
<feature type="transmembrane region" description="Helical" evidence="1">
    <location>
        <begin position="343"/>
        <end position="366"/>
    </location>
</feature>
<evidence type="ECO:0000313" key="3">
    <source>
        <dbReference type="EMBL" id="KGN98994.1"/>
    </source>
</evidence>
<dbReference type="InterPro" id="IPR052722">
    <property type="entry name" value="PgpH_phosphodiesterase"/>
</dbReference>
<dbReference type="STRING" id="266762.HQ36_00470"/>
<dbReference type="PANTHER" id="PTHR36442:SF1">
    <property type="entry name" value="CYCLIC-DI-AMP PHOSPHODIESTERASE PGPH"/>
    <property type="match status" value="1"/>
</dbReference>
<sequence length="693" mass="80207">MWNSQKYRLTTSIQSLLIFIIMGIIIVIFAPKEHKFMYTFEKGQVWKHELLVAPYDITLLKPKEVLEQERDSIAKEVLPYYMVDREVDREALSRWEHDFETLYKETYSQDYYRYVKHKLEDFYSRGLVTQDDLEDIHALQLLEVNLINAEKESAKYSSTFFLSLKEAYQEILGAAPDYLDRRNIELFNIDNYLRANTRPDKITYDKVVREEQQKISNSTGVLVAGRRIINKGDVIDDYTYNVLKSYKKMFEEKSGSDRTFFGRVIGLFVIVMILLGALWAYFFLFRNFFFHNVKNAIFISGGILIFVLITEIAVSLWHFDVYIIPYIILPLLVRIFFDSRSAFFVHTVTILIAMLFVAQPLDFVLLQLAAGMVTIFSLKNLTSRSQLIRTTFLVFLTYVMLSLSVSFLQSGVIDQVQLKRILSFGINMIFLMFTYVLVYLMEKIFGYISNISLVELSDINRPLLRQLSEYAPGTFQHSMQVSILATEAAQSIDADVQLTRTGALYHDIGKMLNAAFFTENNQGGRNPHDDLDYKESAAIIIKHVTEGIALAQKHKLPPQVIDFIRTHHGRGRTKYFYTMYCNEHSGEVVDPTPFTYPGPNPFSRETGILMLADAVEASSRSLKEYTETSIKELVERIVDSIVADRLLDNTPLTFRNIKTIKEVFVKKLLTMNHSRIAYPRAKKEEEESVKEQA</sequence>
<feature type="transmembrane region" description="Helical" evidence="1">
    <location>
        <begin position="260"/>
        <end position="284"/>
    </location>
</feature>
<dbReference type="Pfam" id="PF07697">
    <property type="entry name" value="7TMR-HDED"/>
    <property type="match status" value="1"/>
</dbReference>
<dbReference type="InterPro" id="IPR003607">
    <property type="entry name" value="HD/PDEase_dom"/>
</dbReference>
<dbReference type="Pfam" id="PF07698">
    <property type="entry name" value="7TM-7TMR_HD"/>
    <property type="match status" value="1"/>
</dbReference>
<dbReference type="eggNOG" id="COG1480">
    <property type="taxonomic scope" value="Bacteria"/>
</dbReference>
<dbReference type="GO" id="GO:0016787">
    <property type="term" value="F:hydrolase activity"/>
    <property type="evidence" value="ECO:0007669"/>
    <property type="project" value="UniProtKB-KW"/>
</dbReference>
<dbReference type="InterPro" id="IPR006674">
    <property type="entry name" value="HD_domain"/>
</dbReference>
<reference evidence="3 4" key="1">
    <citation type="submission" date="2014-08" db="EMBL/GenBank/DDBJ databases">
        <title>Porphyromonas gingivicanis strain:COT-022_OH1391 Genome sequencing.</title>
        <authorList>
            <person name="Wallis C."/>
            <person name="Deusch O."/>
            <person name="O'Flynn C."/>
            <person name="Davis I."/>
            <person name="Jospin G."/>
            <person name="Darling A.E."/>
            <person name="Coil D.A."/>
            <person name="Alexiev A."/>
            <person name="Horsfall A."/>
            <person name="Kirkwood N."/>
            <person name="Harris S."/>
            <person name="Eisen J.A."/>
        </authorList>
    </citation>
    <scope>NUCLEOTIDE SEQUENCE [LARGE SCALE GENOMIC DNA]</scope>
    <source>
        <strain evidence="4">COT-022 OH1391</strain>
    </source>
</reference>
<feature type="transmembrane region" description="Helical" evidence="1">
    <location>
        <begin position="321"/>
        <end position="337"/>
    </location>
</feature>
<dbReference type="SMART" id="SM00471">
    <property type="entry name" value="HDc"/>
    <property type="match status" value="1"/>
</dbReference>
<feature type="domain" description="HD/PDEase" evidence="2">
    <location>
        <begin position="470"/>
        <end position="627"/>
    </location>
</feature>
<gene>
    <name evidence="3" type="ORF">HQ36_00470</name>
</gene>
<dbReference type="InterPro" id="IPR006675">
    <property type="entry name" value="HDIG_dom"/>
</dbReference>
<dbReference type="AlphaFoldDB" id="A0A0A2GET7"/>
<dbReference type="NCBIfam" id="TIGR00277">
    <property type="entry name" value="HDIG"/>
    <property type="match status" value="1"/>
</dbReference>
<dbReference type="SUPFAM" id="SSF109604">
    <property type="entry name" value="HD-domain/PDEase-like"/>
    <property type="match status" value="1"/>
</dbReference>
<name>A0A0A2GET7_9PORP</name>
<keyword evidence="4" id="KW-1185">Reference proteome</keyword>
<dbReference type="Gene3D" id="1.10.3210.10">
    <property type="entry name" value="Hypothetical protein af1432"/>
    <property type="match status" value="1"/>
</dbReference>
<comment type="caution">
    <text evidence="3">The sequence shown here is derived from an EMBL/GenBank/DDBJ whole genome shotgun (WGS) entry which is preliminary data.</text>
</comment>
<feature type="transmembrane region" description="Helical" evidence="1">
    <location>
        <begin position="12"/>
        <end position="30"/>
    </location>
</feature>
<dbReference type="InterPro" id="IPR011621">
    <property type="entry name" value="Metal-dep_PHydrolase_7TM_intra"/>
</dbReference>
<feature type="transmembrane region" description="Helical" evidence="1">
    <location>
        <begin position="421"/>
        <end position="441"/>
    </location>
</feature>
<dbReference type="CDD" id="cd00077">
    <property type="entry name" value="HDc"/>
    <property type="match status" value="1"/>
</dbReference>
<feature type="transmembrane region" description="Helical" evidence="1">
    <location>
        <begin position="387"/>
        <end position="409"/>
    </location>
</feature>
<keyword evidence="1" id="KW-0472">Membrane</keyword>
<feature type="transmembrane region" description="Helical" evidence="1">
    <location>
        <begin position="296"/>
        <end position="314"/>
    </location>
</feature>
<dbReference type="Proteomes" id="UP000030134">
    <property type="component" value="Unassembled WGS sequence"/>
</dbReference>
<keyword evidence="1" id="KW-0812">Transmembrane</keyword>
<proteinExistence type="predicted"/>
<keyword evidence="3" id="KW-0378">Hydrolase</keyword>
<accession>A0A0A2GET7</accession>
<evidence type="ECO:0000259" key="2">
    <source>
        <dbReference type="SMART" id="SM00471"/>
    </source>
</evidence>
<dbReference type="OrthoDB" id="9806952at2"/>
<dbReference type="PANTHER" id="PTHR36442">
    <property type="entry name" value="CYCLIC-DI-AMP PHOSPHODIESTERASE PGPH"/>
    <property type="match status" value="1"/>
</dbReference>
<dbReference type="EMBL" id="JQZW01000002">
    <property type="protein sequence ID" value="KGN98994.1"/>
    <property type="molecule type" value="Genomic_DNA"/>
</dbReference>
<keyword evidence="1" id="KW-1133">Transmembrane helix</keyword>
<organism evidence="3 4">
    <name type="scientific">Porphyromonas gingivicanis</name>
    <dbReference type="NCBI Taxonomy" id="266762"/>
    <lineage>
        <taxon>Bacteria</taxon>
        <taxon>Pseudomonadati</taxon>
        <taxon>Bacteroidota</taxon>
        <taxon>Bacteroidia</taxon>
        <taxon>Bacteroidales</taxon>
        <taxon>Porphyromonadaceae</taxon>
        <taxon>Porphyromonas</taxon>
    </lineage>
</organism>
<evidence type="ECO:0000313" key="4">
    <source>
        <dbReference type="Proteomes" id="UP000030134"/>
    </source>
</evidence>